<name>M1Z4P4_9FIRM</name>
<evidence type="ECO:0000313" key="2">
    <source>
        <dbReference type="EMBL" id="SHD77634.1"/>
    </source>
</evidence>
<reference evidence="2 3" key="1">
    <citation type="submission" date="2016-11" db="EMBL/GenBank/DDBJ databases">
        <authorList>
            <person name="Manzoor S."/>
        </authorList>
    </citation>
    <scope>NUCLEOTIDE SEQUENCE [LARGE SCALE GENOMIC DNA]</scope>
    <source>
        <strain evidence="2">Clostridium ultunense strain Esp</strain>
    </source>
</reference>
<evidence type="ECO:0000259" key="1">
    <source>
        <dbReference type="Pfam" id="PF26226"/>
    </source>
</evidence>
<dbReference type="Pfam" id="PF26226">
    <property type="entry name" value="DUF8052"/>
    <property type="match status" value="1"/>
</dbReference>
<sequence length="164" mass="19617">MDYNTYLETIENRLKKNFDLIRNYTINNCDFDLFAKYNSRTERYILTKKTVIDAMENNEYCFIKYFDKLDKDHLATHIHSLIRTIDILVNPNEEHMSSTITGVIVLENKPTTDIIDKIREFKYHKGFVFGFKGWVDIRLILVTMNDKYIVTNRKGKEVRQVYQV</sequence>
<gene>
    <name evidence="2" type="ORF">CUESP1_2280</name>
</gene>
<dbReference type="HOGENOM" id="CLU_100108_1_0_9"/>
<dbReference type="AlphaFoldDB" id="M1Z4P4"/>
<dbReference type="EMBL" id="LT669839">
    <property type="protein sequence ID" value="SHD77634.1"/>
    <property type="molecule type" value="Genomic_DNA"/>
</dbReference>
<proteinExistence type="predicted"/>
<dbReference type="RefSeq" id="WP_005588184.1">
    <property type="nucleotide sequence ID" value="NZ_LT669839.1"/>
</dbReference>
<accession>M1Z4P4</accession>
<evidence type="ECO:0000313" key="3">
    <source>
        <dbReference type="Proteomes" id="UP000245423"/>
    </source>
</evidence>
<dbReference type="OrthoDB" id="2836917at2"/>
<keyword evidence="3" id="KW-1185">Reference proteome</keyword>
<organism evidence="2 3">
    <name type="scientific">[Clostridium] ultunense Esp</name>
    <dbReference type="NCBI Taxonomy" id="1288971"/>
    <lineage>
        <taxon>Bacteria</taxon>
        <taxon>Bacillati</taxon>
        <taxon>Bacillota</taxon>
        <taxon>Tissierellia</taxon>
        <taxon>Tissierellales</taxon>
        <taxon>Tepidimicrobiaceae</taxon>
        <taxon>Schnuerera</taxon>
    </lineage>
</organism>
<protein>
    <recommendedName>
        <fullName evidence="1">DUF8052 domain-containing protein</fullName>
    </recommendedName>
</protein>
<feature type="domain" description="DUF8052" evidence="1">
    <location>
        <begin position="3"/>
        <end position="163"/>
    </location>
</feature>
<dbReference type="Proteomes" id="UP000245423">
    <property type="component" value="Chromosome 1"/>
</dbReference>
<dbReference type="InterPro" id="IPR058365">
    <property type="entry name" value="DUF8052"/>
</dbReference>